<evidence type="ECO:0000313" key="2">
    <source>
        <dbReference type="EMBL" id="KAJ3981246.1"/>
    </source>
</evidence>
<feature type="compositionally biased region" description="Basic and acidic residues" evidence="1">
    <location>
        <begin position="665"/>
        <end position="679"/>
    </location>
</feature>
<name>A0AA38PTC7_9AGAR</name>
<feature type="region of interest" description="Disordered" evidence="1">
    <location>
        <begin position="343"/>
        <end position="363"/>
    </location>
</feature>
<dbReference type="AlphaFoldDB" id="A0AA38PTC7"/>
<feature type="region of interest" description="Disordered" evidence="1">
    <location>
        <begin position="16"/>
        <end position="77"/>
    </location>
</feature>
<accession>A0AA38PTC7</accession>
<evidence type="ECO:0000313" key="3">
    <source>
        <dbReference type="Proteomes" id="UP001163850"/>
    </source>
</evidence>
<comment type="caution">
    <text evidence="2">The sequence shown here is derived from an EMBL/GenBank/DDBJ whole genome shotgun (WGS) entry which is preliminary data.</text>
</comment>
<feature type="compositionally biased region" description="Polar residues" evidence="1">
    <location>
        <begin position="459"/>
        <end position="468"/>
    </location>
</feature>
<feature type="region of interest" description="Disordered" evidence="1">
    <location>
        <begin position="426"/>
        <end position="477"/>
    </location>
</feature>
<feature type="compositionally biased region" description="Basic and acidic residues" evidence="1">
    <location>
        <begin position="577"/>
        <end position="590"/>
    </location>
</feature>
<feature type="compositionally biased region" description="Basic and acidic residues" evidence="1">
    <location>
        <begin position="32"/>
        <end position="49"/>
    </location>
</feature>
<feature type="region of interest" description="Disordered" evidence="1">
    <location>
        <begin position="569"/>
        <end position="629"/>
    </location>
</feature>
<evidence type="ECO:0000256" key="1">
    <source>
        <dbReference type="SAM" id="MobiDB-lite"/>
    </source>
</evidence>
<feature type="region of interest" description="Disordered" evidence="1">
    <location>
        <begin position="644"/>
        <end position="764"/>
    </location>
</feature>
<feature type="compositionally biased region" description="Polar residues" evidence="1">
    <location>
        <begin position="348"/>
        <end position="363"/>
    </location>
</feature>
<dbReference type="CDD" id="cd20557">
    <property type="entry name" value="CYCLIN_ScPCL1-like"/>
    <property type="match status" value="1"/>
</dbReference>
<reference evidence="2" key="1">
    <citation type="submission" date="2022-08" db="EMBL/GenBank/DDBJ databases">
        <authorList>
            <consortium name="DOE Joint Genome Institute"/>
            <person name="Min B."/>
            <person name="Riley R."/>
            <person name="Sierra-Patev S."/>
            <person name="Naranjo-Ortiz M."/>
            <person name="Looney B."/>
            <person name="Konkel Z."/>
            <person name="Slot J.C."/>
            <person name="Sakamoto Y."/>
            <person name="Steenwyk J.L."/>
            <person name="Rokas A."/>
            <person name="Carro J."/>
            <person name="Camarero S."/>
            <person name="Ferreira P."/>
            <person name="Molpeceres G."/>
            <person name="Ruiz-Duenas F.J."/>
            <person name="Serrano A."/>
            <person name="Henrissat B."/>
            <person name="Drula E."/>
            <person name="Hughes K.W."/>
            <person name="Mata J.L."/>
            <person name="Ishikawa N.K."/>
            <person name="Vargas-Isla R."/>
            <person name="Ushijima S."/>
            <person name="Smith C.A."/>
            <person name="Ahrendt S."/>
            <person name="Andreopoulos W."/>
            <person name="He G."/>
            <person name="Labutti K."/>
            <person name="Lipzen A."/>
            <person name="Ng V."/>
            <person name="Sandor L."/>
            <person name="Barry K."/>
            <person name="Martinez A.T."/>
            <person name="Xiao Y."/>
            <person name="Gibbons J.G."/>
            <person name="Terashima K."/>
            <person name="Hibbett D.S."/>
            <person name="Grigoriev I.V."/>
        </authorList>
    </citation>
    <scope>NUCLEOTIDE SEQUENCE</scope>
    <source>
        <strain evidence="2">TFB7829</strain>
    </source>
</reference>
<sequence length="856" mass="95820">MSSMEASHRASMAISHLLNPVNITPSKKRHLQDKTDRRTNSQTDTERIAPDPQSQQSHLPIFEIPTVPAQKQSKRPRNAEDFARYPLLAALISSKLVEHVQFQTPYPTSETLSLFVKETYERIFCALCDLNCPTQVVLSALLYVLRIFPERIPHRATLQGRHCVNMLTRIFLLGFQLSIIWFHDNYVDLENWTSLMGMTKRQVIRFQQEALQVLNYTLFISPMAWNAFVEQIHEDCPSFLNAGDVENLRRLVKALHVPIYDDPNSPLSPEKADFAKIAVANSELAVHRARIVACALRGKILSSTTWHAASRIETGTEADYIFDMADQEEELLFEELQENHQLYPPLPQSRSQSPTLTDSLKPTTFSNTLATVNNTSQETFAPPFHSTPQSVSHSSCLSESPASKIEEVEPKLIWSSPSSMEDMLAECQENQHSARREQSDPPSFSTESAKVKSGRHNGKSVSIPSSVRVTEGDSRAQREPLRQLDAFYVSSRAQSGRYGVEPKSIAVTEGTSKFSSFQAELSPAQCFAQSPSVYRYISQGVMDMTLELKVDTNSASLAEVPYNLESVIDSAKPQSLKQDRFTGEQEKPDPPRSSQSNLGSPSESPAASELSFQDQDENPAPLVSQTPPVRSWSTIDSSLFCLSPLTPLPSEYMTDSESEVEDDGHEAGKGNSWKDHIDRQSAAQAKSGPHAQGENEDEDDDSEDEYDWNSDSESSEYFDLCSASPPPFRVPDTYNKETGEWVMETSARERRREEEEEEPFDPVTYFTSMACTSDVEDESCYPPYEAPRWQVEPMSLGQGGFTDEDRPPSPHAIDLEAHLILREFASIRAGRNQLAPSPSLSPLGVHVNRILRSALS</sequence>
<feature type="compositionally biased region" description="Polar residues" evidence="1">
    <location>
        <begin position="386"/>
        <end position="401"/>
    </location>
</feature>
<dbReference type="EMBL" id="MU802125">
    <property type="protein sequence ID" value="KAJ3981246.1"/>
    <property type="molecule type" value="Genomic_DNA"/>
</dbReference>
<feature type="region of interest" description="Disordered" evidence="1">
    <location>
        <begin position="378"/>
        <end position="404"/>
    </location>
</feature>
<gene>
    <name evidence="2" type="ORF">F5890DRAFT_1617886</name>
</gene>
<proteinExistence type="predicted"/>
<protein>
    <submittedName>
        <fullName evidence="2">Uncharacterized protein</fullName>
    </submittedName>
</protein>
<dbReference type="Gene3D" id="1.10.472.10">
    <property type="entry name" value="Cyclin-like"/>
    <property type="match status" value="1"/>
</dbReference>
<dbReference type="Proteomes" id="UP001163850">
    <property type="component" value="Unassembled WGS sequence"/>
</dbReference>
<organism evidence="2 3">
    <name type="scientific">Lentinula detonsa</name>
    <dbReference type="NCBI Taxonomy" id="2804962"/>
    <lineage>
        <taxon>Eukaryota</taxon>
        <taxon>Fungi</taxon>
        <taxon>Dikarya</taxon>
        <taxon>Basidiomycota</taxon>
        <taxon>Agaricomycotina</taxon>
        <taxon>Agaricomycetes</taxon>
        <taxon>Agaricomycetidae</taxon>
        <taxon>Agaricales</taxon>
        <taxon>Marasmiineae</taxon>
        <taxon>Omphalotaceae</taxon>
        <taxon>Lentinula</taxon>
    </lineage>
</organism>
<feature type="compositionally biased region" description="Low complexity" evidence="1">
    <location>
        <begin position="598"/>
        <end position="611"/>
    </location>
</feature>
<feature type="compositionally biased region" description="Acidic residues" evidence="1">
    <location>
        <begin position="654"/>
        <end position="664"/>
    </location>
</feature>
<feature type="compositionally biased region" description="Acidic residues" evidence="1">
    <location>
        <begin position="694"/>
        <end position="716"/>
    </location>
</feature>